<organism evidence="1">
    <name type="scientific">Cacopsylla melanoneura</name>
    <dbReference type="NCBI Taxonomy" id="428564"/>
    <lineage>
        <taxon>Eukaryota</taxon>
        <taxon>Metazoa</taxon>
        <taxon>Ecdysozoa</taxon>
        <taxon>Arthropoda</taxon>
        <taxon>Hexapoda</taxon>
        <taxon>Insecta</taxon>
        <taxon>Pterygota</taxon>
        <taxon>Neoptera</taxon>
        <taxon>Paraneoptera</taxon>
        <taxon>Hemiptera</taxon>
        <taxon>Sternorrhyncha</taxon>
        <taxon>Psylloidea</taxon>
        <taxon>Psyllidae</taxon>
        <taxon>Psyllinae</taxon>
        <taxon>Cacopsylla</taxon>
    </lineage>
</organism>
<sequence length="118" mass="13485">MCVEVVSWIYWRTSVTVWSANPSTTLSAILSVKVHGGPWVRSGKLPGSVLLVETSRNQTRTTFLRCRQGLEIRRTRIRQSRQSASSLLCKTRRWMKGSMHSKLLSTSTQTSLIPWQHQ</sequence>
<evidence type="ECO:0000313" key="1">
    <source>
        <dbReference type="EMBL" id="CAG6744271.1"/>
    </source>
</evidence>
<proteinExistence type="predicted"/>
<accession>A0A8D8ZDD5</accession>
<dbReference type="EMBL" id="HBUF01463043">
    <property type="protein sequence ID" value="CAG6744271.1"/>
    <property type="molecule type" value="Transcribed_RNA"/>
</dbReference>
<reference evidence="1" key="1">
    <citation type="submission" date="2021-05" db="EMBL/GenBank/DDBJ databases">
        <authorList>
            <person name="Alioto T."/>
            <person name="Alioto T."/>
            <person name="Gomez Garrido J."/>
        </authorList>
    </citation>
    <scope>NUCLEOTIDE SEQUENCE</scope>
</reference>
<protein>
    <submittedName>
        <fullName evidence="1">Uncharacterized protein</fullName>
    </submittedName>
</protein>
<name>A0A8D8ZDD5_9HEMI</name>
<dbReference type="AlphaFoldDB" id="A0A8D8ZDD5"/>